<evidence type="ECO:0000313" key="1">
    <source>
        <dbReference type="EMBL" id="KZU96504.1"/>
    </source>
</evidence>
<sequence length="46" mass="5242">MPSILTVITTQKQQQNIHTIHDSDTYLKMSLYLTLLSTQHVGLSNQ</sequence>
<protein>
    <submittedName>
        <fullName evidence="1">Uncharacterized protein</fullName>
    </submittedName>
</protein>
<dbReference type="PATRIC" id="fig|1590.201.peg.854"/>
<proteinExistence type="predicted"/>
<evidence type="ECO:0000313" key="2">
    <source>
        <dbReference type="Proteomes" id="UP000076882"/>
    </source>
</evidence>
<accession>A0A162ERL3</accession>
<dbReference type="AlphaFoldDB" id="A0A162ERL3"/>
<dbReference type="EMBL" id="LUXM01000019">
    <property type="protein sequence ID" value="KZU96504.1"/>
    <property type="molecule type" value="Genomic_DNA"/>
</dbReference>
<comment type="caution">
    <text evidence="1">The sequence shown here is derived from an EMBL/GenBank/DDBJ whole genome shotgun (WGS) entry which is preliminary data.</text>
</comment>
<gene>
    <name evidence="1" type="ORF">Lp19_1116</name>
</gene>
<dbReference type="Proteomes" id="UP000076882">
    <property type="component" value="Unassembled WGS sequence"/>
</dbReference>
<reference evidence="1 2" key="1">
    <citation type="submission" date="2016-03" db="EMBL/GenBank/DDBJ databases">
        <title>Comparative genomics of 54 Lactobacillus plantarum strains reveals genomic uncoupling from niche constraints.</title>
        <authorList>
            <person name="Martino M.E."/>
        </authorList>
    </citation>
    <scope>NUCLEOTIDE SEQUENCE [LARGE SCALE GENOMIC DNA]</scope>
    <source>
        <strain evidence="1 2">19.1</strain>
    </source>
</reference>
<name>A0A162ERL3_LACPN</name>
<organism evidence="1 2">
    <name type="scientific">Lactiplantibacillus plantarum</name>
    <name type="common">Lactobacillus plantarum</name>
    <dbReference type="NCBI Taxonomy" id="1590"/>
    <lineage>
        <taxon>Bacteria</taxon>
        <taxon>Bacillati</taxon>
        <taxon>Bacillota</taxon>
        <taxon>Bacilli</taxon>
        <taxon>Lactobacillales</taxon>
        <taxon>Lactobacillaceae</taxon>
        <taxon>Lactiplantibacillus</taxon>
    </lineage>
</organism>